<comment type="caution">
    <text evidence="5">The sequence shown here is derived from an EMBL/GenBank/DDBJ whole genome shotgun (WGS) entry which is preliminary data.</text>
</comment>
<evidence type="ECO:0000313" key="6">
    <source>
        <dbReference type="Proteomes" id="UP001165986"/>
    </source>
</evidence>
<dbReference type="RefSeq" id="WP_191762457.1">
    <property type="nucleotide sequence ID" value="NZ_VJXY01000119.1"/>
</dbReference>
<proteinExistence type="inferred from homology"/>
<reference evidence="5" key="1">
    <citation type="submission" date="2019-07" db="EMBL/GenBank/DDBJ databases">
        <title>Toxilogical consequences of a new and cryptic species of cyanobacteria (Komarekiella delphini-convector) recovered from the epidermis of a bottlenose dolphin and 1500 ft. in the air.</title>
        <authorList>
            <person name="Brown A.O."/>
            <person name="Dvorak P."/>
            <person name="Villanueva C.D."/>
            <person name="Foss A.J."/>
            <person name="Garvey A.D."/>
            <person name="Gibson Q.A."/>
            <person name="Johansen J.R."/>
            <person name="Casamatta D.A."/>
        </authorList>
    </citation>
    <scope>NUCLEOTIDE SEQUENCE</scope>
    <source>
        <strain evidence="5">SJRDD-AB1</strain>
    </source>
</reference>
<sequence length="215" mass="23664">MKRDRHGKAKILNHEEIQLLFTDGLKTTRDRTIFATALFTAARINEVVTLLTADIYDTRGQVRSHLTIRKSNTKGKLATRSIPIIENLQSLLIDYYPQSGEMYLFPGRHGRGHIISDSAARILRKACANVGIEGVSTHSFRRTALTSMSDHQIPLRVIAEVSGHCNLSGLHTYLEVHLLQVLGAVSSLAILSPKSNVGLMIYPDLPLSNAGASNI</sequence>
<dbReference type="InterPro" id="IPR013762">
    <property type="entry name" value="Integrase-like_cat_sf"/>
</dbReference>
<keyword evidence="3" id="KW-0233">DNA recombination</keyword>
<dbReference type="PANTHER" id="PTHR30349:SF41">
    <property type="entry name" value="INTEGRASE_RECOMBINASE PROTEIN MJ0367-RELATED"/>
    <property type="match status" value="1"/>
</dbReference>
<protein>
    <submittedName>
        <fullName evidence="5">Tyrosine-type recombinase/integrase</fullName>
    </submittedName>
</protein>
<evidence type="ECO:0000256" key="1">
    <source>
        <dbReference type="ARBA" id="ARBA00008857"/>
    </source>
</evidence>
<dbReference type="GO" id="GO:0003677">
    <property type="term" value="F:DNA binding"/>
    <property type="evidence" value="ECO:0007669"/>
    <property type="project" value="UniProtKB-KW"/>
</dbReference>
<comment type="similarity">
    <text evidence="1">Belongs to the 'phage' integrase family.</text>
</comment>
<dbReference type="Pfam" id="PF00589">
    <property type="entry name" value="Phage_integrase"/>
    <property type="match status" value="1"/>
</dbReference>
<organism evidence="5 6">
    <name type="scientific">Komarekiella delphini-convector SJRDD-AB1</name>
    <dbReference type="NCBI Taxonomy" id="2593771"/>
    <lineage>
        <taxon>Bacteria</taxon>
        <taxon>Bacillati</taxon>
        <taxon>Cyanobacteriota</taxon>
        <taxon>Cyanophyceae</taxon>
        <taxon>Nostocales</taxon>
        <taxon>Nostocaceae</taxon>
        <taxon>Komarekiella</taxon>
        <taxon>Komarekiella delphini-convector</taxon>
    </lineage>
</organism>
<dbReference type="InterPro" id="IPR050090">
    <property type="entry name" value="Tyrosine_recombinase_XerCD"/>
</dbReference>
<dbReference type="GO" id="GO:0015074">
    <property type="term" value="P:DNA integration"/>
    <property type="evidence" value="ECO:0007669"/>
    <property type="project" value="InterPro"/>
</dbReference>
<dbReference type="Proteomes" id="UP001165986">
    <property type="component" value="Unassembled WGS sequence"/>
</dbReference>
<evidence type="ECO:0000256" key="3">
    <source>
        <dbReference type="ARBA" id="ARBA00023172"/>
    </source>
</evidence>
<feature type="domain" description="Tyr recombinase" evidence="4">
    <location>
        <begin position="7"/>
        <end position="187"/>
    </location>
</feature>
<dbReference type="PANTHER" id="PTHR30349">
    <property type="entry name" value="PHAGE INTEGRASE-RELATED"/>
    <property type="match status" value="1"/>
</dbReference>
<keyword evidence="2" id="KW-0238">DNA-binding</keyword>
<dbReference type="InterPro" id="IPR002104">
    <property type="entry name" value="Integrase_catalytic"/>
</dbReference>
<dbReference type="Gene3D" id="1.10.443.10">
    <property type="entry name" value="Intergrase catalytic core"/>
    <property type="match status" value="1"/>
</dbReference>
<gene>
    <name evidence="5" type="ORF">FNW02_36860</name>
</gene>
<dbReference type="SUPFAM" id="SSF56349">
    <property type="entry name" value="DNA breaking-rejoining enzymes"/>
    <property type="match status" value="1"/>
</dbReference>
<dbReference type="GO" id="GO:0006310">
    <property type="term" value="P:DNA recombination"/>
    <property type="evidence" value="ECO:0007669"/>
    <property type="project" value="UniProtKB-KW"/>
</dbReference>
<evidence type="ECO:0000259" key="4">
    <source>
        <dbReference type="PROSITE" id="PS51898"/>
    </source>
</evidence>
<evidence type="ECO:0000256" key="2">
    <source>
        <dbReference type="ARBA" id="ARBA00023125"/>
    </source>
</evidence>
<dbReference type="InterPro" id="IPR011010">
    <property type="entry name" value="DNA_brk_join_enz"/>
</dbReference>
<dbReference type="EMBL" id="VJXY01000119">
    <property type="protein sequence ID" value="MBD6621134.1"/>
    <property type="molecule type" value="Genomic_DNA"/>
</dbReference>
<dbReference type="PROSITE" id="PS51898">
    <property type="entry name" value="TYR_RECOMBINASE"/>
    <property type="match status" value="1"/>
</dbReference>
<keyword evidence="6" id="KW-1185">Reference proteome</keyword>
<dbReference type="AlphaFoldDB" id="A0AA40VVN6"/>
<evidence type="ECO:0000313" key="5">
    <source>
        <dbReference type="EMBL" id="MBD6621134.1"/>
    </source>
</evidence>
<name>A0AA40VVN6_9NOST</name>
<accession>A0AA40VVN6</accession>